<dbReference type="PANTHER" id="PTHR22807">
    <property type="entry name" value="NOP2 YEAST -RELATED NOL1/NOP2/FMU SUN DOMAIN-CONTAINING"/>
    <property type="match status" value="1"/>
</dbReference>
<keyword evidence="4 5" id="KW-0694">RNA-binding</keyword>
<dbReference type="InterPro" id="IPR001678">
    <property type="entry name" value="MeTrfase_RsmB-F_NOP2_dom"/>
</dbReference>
<dbReference type="PRINTS" id="PR02008">
    <property type="entry name" value="RCMTFAMILY"/>
</dbReference>
<keyword evidence="8" id="KW-1185">Reference proteome</keyword>
<feature type="binding site" evidence="5">
    <location>
        <position position="336"/>
    </location>
    <ligand>
        <name>S-adenosyl-L-methionine</name>
        <dbReference type="ChEBI" id="CHEBI:59789"/>
    </ligand>
</feature>
<dbReference type="InterPro" id="IPR023267">
    <property type="entry name" value="RCMT"/>
</dbReference>
<dbReference type="SUPFAM" id="SSF53335">
    <property type="entry name" value="S-adenosyl-L-methionine-dependent methyltransferases"/>
    <property type="match status" value="1"/>
</dbReference>
<dbReference type="GO" id="GO:0008173">
    <property type="term" value="F:RNA methyltransferase activity"/>
    <property type="evidence" value="ECO:0007669"/>
    <property type="project" value="InterPro"/>
</dbReference>
<feature type="binding site" evidence="5">
    <location>
        <position position="364"/>
    </location>
    <ligand>
        <name>S-adenosyl-L-methionine</name>
        <dbReference type="ChEBI" id="CHEBI:59789"/>
    </ligand>
</feature>
<evidence type="ECO:0000256" key="5">
    <source>
        <dbReference type="PROSITE-ProRule" id="PRU01023"/>
    </source>
</evidence>
<feature type="active site" description="Nucleophile" evidence="5">
    <location>
        <position position="435"/>
    </location>
</feature>
<evidence type="ECO:0000256" key="4">
    <source>
        <dbReference type="ARBA" id="ARBA00022884"/>
    </source>
</evidence>
<dbReference type="InterPro" id="IPR006027">
    <property type="entry name" value="NusB_RsmB_TIM44"/>
</dbReference>
<dbReference type="Proteomes" id="UP000228976">
    <property type="component" value="Unassembled WGS sequence"/>
</dbReference>
<protein>
    <submittedName>
        <fullName evidence="7">NOL1/NOP2/sun family</fullName>
    </submittedName>
</protein>
<feature type="binding site" evidence="5">
    <location>
        <position position="382"/>
    </location>
    <ligand>
        <name>S-adenosyl-L-methionine</name>
        <dbReference type="ChEBI" id="CHEBI:59789"/>
    </ligand>
</feature>
<evidence type="ECO:0000313" key="8">
    <source>
        <dbReference type="Proteomes" id="UP000228976"/>
    </source>
</evidence>
<dbReference type="Gene3D" id="1.10.940.10">
    <property type="entry name" value="NusB-like"/>
    <property type="match status" value="1"/>
</dbReference>
<dbReference type="Pfam" id="PF01029">
    <property type="entry name" value="NusB"/>
    <property type="match status" value="2"/>
</dbReference>
<dbReference type="OrthoDB" id="9810297at2"/>
<feature type="domain" description="SAM-dependent MTase RsmB/NOP-type" evidence="6">
    <location>
        <begin position="215"/>
        <end position="499"/>
    </location>
</feature>
<evidence type="ECO:0000259" key="6">
    <source>
        <dbReference type="PROSITE" id="PS51686"/>
    </source>
</evidence>
<dbReference type="InterPro" id="IPR049560">
    <property type="entry name" value="MeTrfase_RsmB-F_NOP2_cat"/>
</dbReference>
<organism evidence="7 8">
    <name type="scientific">Aeriscardovia aeriphila</name>
    <dbReference type="NCBI Taxonomy" id="218139"/>
    <lineage>
        <taxon>Bacteria</taxon>
        <taxon>Bacillati</taxon>
        <taxon>Actinomycetota</taxon>
        <taxon>Actinomycetes</taxon>
        <taxon>Bifidobacteriales</taxon>
        <taxon>Bifidobacteriaceae</taxon>
        <taxon>Aeriscardovia</taxon>
    </lineage>
</organism>
<dbReference type="SUPFAM" id="SSF48013">
    <property type="entry name" value="NusB-like"/>
    <property type="match status" value="1"/>
</dbReference>
<comment type="similarity">
    <text evidence="5">Belongs to the class I-like SAM-binding methyltransferase superfamily. RsmB/NOP family.</text>
</comment>
<evidence type="ECO:0000256" key="1">
    <source>
        <dbReference type="ARBA" id="ARBA00022603"/>
    </source>
</evidence>
<dbReference type="PANTHER" id="PTHR22807:SF53">
    <property type="entry name" value="RIBOSOMAL RNA SMALL SUBUNIT METHYLTRANSFERASE B-RELATED"/>
    <property type="match status" value="1"/>
</dbReference>
<feature type="binding site" evidence="5">
    <location>
        <begin position="311"/>
        <end position="317"/>
    </location>
    <ligand>
        <name>S-adenosyl-L-methionine</name>
        <dbReference type="ChEBI" id="CHEBI:59789"/>
    </ligand>
</feature>
<accession>A0A261FAV0</accession>
<dbReference type="GO" id="GO:0003723">
    <property type="term" value="F:RNA binding"/>
    <property type="evidence" value="ECO:0007669"/>
    <property type="project" value="UniProtKB-UniRule"/>
</dbReference>
<dbReference type="Gene3D" id="3.40.50.150">
    <property type="entry name" value="Vaccinia Virus protein VP39"/>
    <property type="match status" value="1"/>
</dbReference>
<sequence>MSDTGSLLGARKVALSALRAIRTRHSFANLLLPGLLSQAQLSARDAAFCTDMVYQTLRWQGFLDALIDALTAKKPAKASTSGAASVVDSTKQARKLASLLDADVRDILRLGLTQLLLLDVAAYAVVTTSVELARHTPHAHRATGLINATLRRASERSRKEWEAILTSRIPRSQHDARLSVRYSHPKWIIRKLRESFAATNPQMSEEEREKQLEEILRADNLPAPLTLCARPGLVAPADLANQITDRAPEAHVEKGLWSPYALRVSGIDPGTLAAVKNAKAGVEDEGSQLVALTLSAAQSQASSDNLWLDLCAAPGGKTALLGALAQLKGATIRANEKNPTRAKLVAHNVAALKDETIDAITVLDGREYAQAKQGQFSRVLVDVPCSGLGALRRRPEARWSKKSEEIDELIGLQKQLLNAAIDATLPGGVILYSTCSPVVEETRAVVDACVNSRDDVQRLDAAQVLSTVVEENSLKLAHGDVQLFNIDTDMMFMSLLRKVVPQSPTE</sequence>
<dbReference type="GO" id="GO:0006355">
    <property type="term" value="P:regulation of DNA-templated transcription"/>
    <property type="evidence" value="ECO:0007669"/>
    <property type="project" value="InterPro"/>
</dbReference>
<dbReference type="Pfam" id="PF01189">
    <property type="entry name" value="Methyltr_RsmB-F"/>
    <property type="match status" value="1"/>
</dbReference>
<keyword evidence="2 5" id="KW-0808">Transferase</keyword>
<dbReference type="RefSeq" id="WP_158520493.1">
    <property type="nucleotide sequence ID" value="NZ_JACBYZ010000001.1"/>
</dbReference>
<dbReference type="InterPro" id="IPR029063">
    <property type="entry name" value="SAM-dependent_MTases_sf"/>
</dbReference>
<gene>
    <name evidence="7" type="ORF">AEAE_0778</name>
</gene>
<proteinExistence type="inferred from homology"/>
<dbReference type="PROSITE" id="PS51686">
    <property type="entry name" value="SAM_MT_RSMB_NOP"/>
    <property type="match status" value="1"/>
</dbReference>
<dbReference type="InterPro" id="IPR035926">
    <property type="entry name" value="NusB-like_sf"/>
</dbReference>
<name>A0A261FAV0_9BIFI</name>
<evidence type="ECO:0000256" key="2">
    <source>
        <dbReference type="ARBA" id="ARBA00022679"/>
    </source>
</evidence>
<dbReference type="EMBL" id="MWWU01000002">
    <property type="protein sequence ID" value="OZG56290.1"/>
    <property type="molecule type" value="Genomic_DNA"/>
</dbReference>
<keyword evidence="1 5" id="KW-0489">Methyltransferase</keyword>
<evidence type="ECO:0000256" key="3">
    <source>
        <dbReference type="ARBA" id="ARBA00022691"/>
    </source>
</evidence>
<dbReference type="AlphaFoldDB" id="A0A261FAV0"/>
<comment type="caution">
    <text evidence="7">The sequence shown here is derived from an EMBL/GenBank/DDBJ whole genome shotgun (WGS) entry which is preliminary data.</text>
</comment>
<dbReference type="GO" id="GO:0001510">
    <property type="term" value="P:RNA methylation"/>
    <property type="evidence" value="ECO:0007669"/>
    <property type="project" value="InterPro"/>
</dbReference>
<keyword evidence="3 5" id="KW-0949">S-adenosyl-L-methionine</keyword>
<reference evidence="7 8" key="1">
    <citation type="journal article" date="2017" name="BMC Genomics">
        <title>Comparative genomic and phylogenomic analyses of the Bifidobacteriaceae family.</title>
        <authorList>
            <person name="Lugli G.A."/>
            <person name="Milani C."/>
            <person name="Turroni F."/>
            <person name="Duranti S."/>
            <person name="Mancabelli L."/>
            <person name="Mangifesta M."/>
            <person name="Ferrario C."/>
            <person name="Modesto M."/>
            <person name="Mattarelli P."/>
            <person name="Jiri K."/>
            <person name="van Sinderen D."/>
            <person name="Ventura M."/>
        </authorList>
    </citation>
    <scope>NUCLEOTIDE SEQUENCE [LARGE SCALE GENOMIC DNA]</scope>
    <source>
        <strain evidence="7 8">LMG 21773</strain>
    </source>
</reference>
<dbReference type="CDD" id="cd02440">
    <property type="entry name" value="AdoMet_MTases"/>
    <property type="match status" value="1"/>
</dbReference>
<evidence type="ECO:0000313" key="7">
    <source>
        <dbReference type="EMBL" id="OZG56290.1"/>
    </source>
</evidence>